<keyword evidence="3" id="KW-1185">Reference proteome</keyword>
<sequence length="70" mass="6652">MSTSTSGSGPTGTPGTTPNHLKPGDEAMAGTPGTGEDLCPDCSGKGKKADGAECPTCEGTGRITQGIGGG</sequence>
<proteinExistence type="predicted"/>
<protein>
    <recommendedName>
        <fullName evidence="4">Molecular chaperone DnaJ</fullName>
    </recommendedName>
</protein>
<gene>
    <name evidence="2" type="ORF">RY831_09975</name>
</gene>
<evidence type="ECO:0000313" key="3">
    <source>
        <dbReference type="Proteomes" id="UP001352263"/>
    </source>
</evidence>
<accession>A0ABU6J757</accession>
<feature type="compositionally biased region" description="Low complexity" evidence="1">
    <location>
        <begin position="59"/>
        <end position="70"/>
    </location>
</feature>
<name>A0ABU6J757_9BURK</name>
<reference evidence="2 3" key="1">
    <citation type="submission" date="2023-10" db="EMBL/GenBank/DDBJ databases">
        <title>Noviherbaspirillum sp. CPCC 100848 genome assembly.</title>
        <authorList>
            <person name="Li X.Y."/>
            <person name="Fang X.M."/>
        </authorList>
    </citation>
    <scope>NUCLEOTIDE SEQUENCE [LARGE SCALE GENOMIC DNA]</scope>
    <source>
        <strain evidence="2 3">CPCC 100848</strain>
    </source>
</reference>
<comment type="caution">
    <text evidence="2">The sequence shown here is derived from an EMBL/GenBank/DDBJ whole genome shotgun (WGS) entry which is preliminary data.</text>
</comment>
<dbReference type="Proteomes" id="UP001352263">
    <property type="component" value="Unassembled WGS sequence"/>
</dbReference>
<feature type="compositionally biased region" description="Low complexity" evidence="1">
    <location>
        <begin position="1"/>
        <end position="18"/>
    </location>
</feature>
<evidence type="ECO:0000256" key="1">
    <source>
        <dbReference type="SAM" id="MobiDB-lite"/>
    </source>
</evidence>
<feature type="region of interest" description="Disordered" evidence="1">
    <location>
        <begin position="1"/>
        <end position="70"/>
    </location>
</feature>
<dbReference type="Gene3D" id="6.20.20.10">
    <property type="match status" value="1"/>
</dbReference>
<dbReference type="EMBL" id="JAWIIV010000006">
    <property type="protein sequence ID" value="MEC4719479.1"/>
    <property type="molecule type" value="Genomic_DNA"/>
</dbReference>
<evidence type="ECO:0000313" key="2">
    <source>
        <dbReference type="EMBL" id="MEC4719479.1"/>
    </source>
</evidence>
<organism evidence="2 3">
    <name type="scientific">Noviherbaspirillum album</name>
    <dbReference type="NCBI Taxonomy" id="3080276"/>
    <lineage>
        <taxon>Bacteria</taxon>
        <taxon>Pseudomonadati</taxon>
        <taxon>Pseudomonadota</taxon>
        <taxon>Betaproteobacteria</taxon>
        <taxon>Burkholderiales</taxon>
        <taxon>Oxalobacteraceae</taxon>
        <taxon>Noviherbaspirillum</taxon>
    </lineage>
</organism>
<dbReference type="RefSeq" id="WP_326506189.1">
    <property type="nucleotide sequence ID" value="NZ_JAWIIV010000006.1"/>
</dbReference>
<evidence type="ECO:0008006" key="4">
    <source>
        <dbReference type="Google" id="ProtNLM"/>
    </source>
</evidence>